<sequence length="496" mass="55571">MASLQAIPFTIRYPDEIQNLPMFLEISKYEAETIVRNFSHGEGTYIFRPSSNGDDTYFSITLSVSSQLTVRHLRVNIKKDAMTNAGKPMYYITKSREFATLMDLLLYYHQFPICCEQNVNVRLLRGLSFVPSSPKYGLPPLAISEIGKCGYSSKDKKKTTRASFIPPLVQGLLGDELVNPIEQERDKERRRIESKYDVRFGKIGCLRSTPDILPSLEQRQPRSVPRSASVCQGTSLLTSQDCWYSNSRAMSKKKMEDPKFRPPLPIPCHAREDDYVATYFEVDPHKNFFQETYAFLKKTELCECGLRVVDSSLPLGWAVHKFNDEFKGTSKIFFQQGDEHTSWNMPAEIVPLLSSTQVQFRRKLCQDCGNQIPACLLSSDGGLDDTNGDRYETLASLLVPHSDRAATTSSAAEPPSSSMIPSLQEDPAQVEKSSEETAGAELKLQKSSGSSNQREPTAEVHSIYGPLRRNSFNSILVINVQTHAGPPSSSARSMDS</sequence>
<dbReference type="EMBL" id="BLXT01005502">
    <property type="protein sequence ID" value="GFO23186.1"/>
    <property type="molecule type" value="Genomic_DNA"/>
</dbReference>
<keyword evidence="5" id="KW-1185">Reference proteome</keyword>
<evidence type="ECO:0000259" key="3">
    <source>
        <dbReference type="PROSITE" id="PS50001"/>
    </source>
</evidence>
<protein>
    <recommendedName>
        <fullName evidence="3">SH2 domain-containing protein</fullName>
    </recommendedName>
</protein>
<dbReference type="CDD" id="cd00173">
    <property type="entry name" value="SH2"/>
    <property type="match status" value="1"/>
</dbReference>
<dbReference type="Pfam" id="PF00017">
    <property type="entry name" value="SH2"/>
    <property type="match status" value="1"/>
</dbReference>
<accession>A0AAV4BII6</accession>
<dbReference type="InterPro" id="IPR036860">
    <property type="entry name" value="SH2_dom_sf"/>
</dbReference>
<feature type="region of interest" description="Disordered" evidence="2">
    <location>
        <begin position="402"/>
        <end position="465"/>
    </location>
</feature>
<comment type="caution">
    <text evidence="4">The sequence shown here is derived from an EMBL/GenBank/DDBJ whole genome shotgun (WGS) entry which is preliminary data.</text>
</comment>
<evidence type="ECO:0000256" key="2">
    <source>
        <dbReference type="SAM" id="MobiDB-lite"/>
    </source>
</evidence>
<evidence type="ECO:0000256" key="1">
    <source>
        <dbReference type="PROSITE-ProRule" id="PRU00191"/>
    </source>
</evidence>
<dbReference type="InterPro" id="IPR000980">
    <property type="entry name" value="SH2"/>
</dbReference>
<feature type="domain" description="SH2" evidence="3">
    <location>
        <begin position="12"/>
        <end position="110"/>
    </location>
</feature>
<gene>
    <name evidence="4" type="ORF">PoB_004969100</name>
</gene>
<evidence type="ECO:0000313" key="4">
    <source>
        <dbReference type="EMBL" id="GFO23186.1"/>
    </source>
</evidence>
<feature type="compositionally biased region" description="Polar residues" evidence="2">
    <location>
        <begin position="445"/>
        <end position="455"/>
    </location>
</feature>
<dbReference type="PROSITE" id="PS50001">
    <property type="entry name" value="SH2"/>
    <property type="match status" value="1"/>
</dbReference>
<evidence type="ECO:0000313" key="5">
    <source>
        <dbReference type="Proteomes" id="UP000735302"/>
    </source>
</evidence>
<dbReference type="Proteomes" id="UP000735302">
    <property type="component" value="Unassembled WGS sequence"/>
</dbReference>
<dbReference type="Gene3D" id="3.30.505.10">
    <property type="entry name" value="SH2 domain"/>
    <property type="match status" value="1"/>
</dbReference>
<proteinExistence type="predicted"/>
<feature type="compositionally biased region" description="Low complexity" evidence="2">
    <location>
        <begin position="405"/>
        <end position="418"/>
    </location>
</feature>
<keyword evidence="1" id="KW-0727">SH2 domain</keyword>
<dbReference type="AlphaFoldDB" id="A0AAV4BII6"/>
<name>A0AAV4BII6_9GAST</name>
<dbReference type="SUPFAM" id="SSF55550">
    <property type="entry name" value="SH2 domain"/>
    <property type="match status" value="1"/>
</dbReference>
<reference evidence="4 5" key="1">
    <citation type="journal article" date="2021" name="Elife">
        <title>Chloroplast acquisition without the gene transfer in kleptoplastic sea slugs, Plakobranchus ocellatus.</title>
        <authorList>
            <person name="Maeda T."/>
            <person name="Takahashi S."/>
            <person name="Yoshida T."/>
            <person name="Shimamura S."/>
            <person name="Takaki Y."/>
            <person name="Nagai Y."/>
            <person name="Toyoda A."/>
            <person name="Suzuki Y."/>
            <person name="Arimoto A."/>
            <person name="Ishii H."/>
            <person name="Satoh N."/>
            <person name="Nishiyama T."/>
            <person name="Hasebe M."/>
            <person name="Maruyama T."/>
            <person name="Minagawa J."/>
            <person name="Obokata J."/>
            <person name="Shigenobu S."/>
        </authorList>
    </citation>
    <scope>NUCLEOTIDE SEQUENCE [LARGE SCALE GENOMIC DNA]</scope>
</reference>
<organism evidence="4 5">
    <name type="scientific">Plakobranchus ocellatus</name>
    <dbReference type="NCBI Taxonomy" id="259542"/>
    <lineage>
        <taxon>Eukaryota</taxon>
        <taxon>Metazoa</taxon>
        <taxon>Spiralia</taxon>
        <taxon>Lophotrochozoa</taxon>
        <taxon>Mollusca</taxon>
        <taxon>Gastropoda</taxon>
        <taxon>Heterobranchia</taxon>
        <taxon>Euthyneura</taxon>
        <taxon>Panpulmonata</taxon>
        <taxon>Sacoglossa</taxon>
        <taxon>Placobranchoidea</taxon>
        <taxon>Plakobranchidae</taxon>
        <taxon>Plakobranchus</taxon>
    </lineage>
</organism>
<dbReference type="SMART" id="SM00252">
    <property type="entry name" value="SH2"/>
    <property type="match status" value="1"/>
</dbReference>